<protein>
    <submittedName>
        <fullName evidence="1">Uncharacterized protein</fullName>
    </submittedName>
</protein>
<sequence length="331" mass="37259">MNRRRTRTSITALEKKRVVLGVGGVDVEAAEEPEKVVDVEELERRDLLVVDDTTDSEEEDMSEILMKRSKGKLKVNDNRNRINNRWIVKDVDDIPTKGVDLCSEEYEARWKFVSARNILLERFLSDVTYNNQTYIDILQDLELLGTLSDIVSEFVCNLSVDIVDPASDIIGELTGNAFTTWPTKGQLQASNLSLKYVVLHKASITNLVPISNNTNLNEAVEKIVDHSRTGANLKPIGFPSLICSLLINKYFTILKKEDGFGKDANLLTINDKLMKGKHVVDVELNAADQTKIVPEGETAAMLIKAYDKEQQRIEAEIQIKKVRVSELQSKI</sequence>
<organism evidence="1 2">
    <name type="scientific">Lithospermum erythrorhizon</name>
    <name type="common">Purple gromwell</name>
    <name type="synonym">Lithospermum officinale var. erythrorhizon</name>
    <dbReference type="NCBI Taxonomy" id="34254"/>
    <lineage>
        <taxon>Eukaryota</taxon>
        <taxon>Viridiplantae</taxon>
        <taxon>Streptophyta</taxon>
        <taxon>Embryophyta</taxon>
        <taxon>Tracheophyta</taxon>
        <taxon>Spermatophyta</taxon>
        <taxon>Magnoliopsida</taxon>
        <taxon>eudicotyledons</taxon>
        <taxon>Gunneridae</taxon>
        <taxon>Pentapetalae</taxon>
        <taxon>asterids</taxon>
        <taxon>lamiids</taxon>
        <taxon>Boraginales</taxon>
        <taxon>Boraginaceae</taxon>
        <taxon>Boraginoideae</taxon>
        <taxon>Lithospermeae</taxon>
        <taxon>Lithospermum</taxon>
    </lineage>
</organism>
<reference evidence="1 2" key="1">
    <citation type="submission" date="2024-01" db="EMBL/GenBank/DDBJ databases">
        <title>The complete chloroplast genome sequence of Lithospermum erythrorhizon: insights into the phylogenetic relationship among Boraginaceae species and the maternal lineages of purple gromwells.</title>
        <authorList>
            <person name="Okada T."/>
            <person name="Watanabe K."/>
        </authorList>
    </citation>
    <scope>NUCLEOTIDE SEQUENCE [LARGE SCALE GENOMIC DNA]</scope>
</reference>
<evidence type="ECO:0000313" key="2">
    <source>
        <dbReference type="Proteomes" id="UP001454036"/>
    </source>
</evidence>
<evidence type="ECO:0000313" key="1">
    <source>
        <dbReference type="EMBL" id="GAA0187518.1"/>
    </source>
</evidence>
<proteinExistence type="predicted"/>
<comment type="caution">
    <text evidence="1">The sequence shown here is derived from an EMBL/GenBank/DDBJ whole genome shotgun (WGS) entry which is preliminary data.</text>
</comment>
<gene>
    <name evidence="1" type="ORF">LIER_34806</name>
</gene>
<dbReference type="Proteomes" id="UP001454036">
    <property type="component" value="Unassembled WGS sequence"/>
</dbReference>
<accession>A0AAV3S0M4</accession>
<dbReference type="AlphaFoldDB" id="A0AAV3S0M4"/>
<keyword evidence="2" id="KW-1185">Reference proteome</keyword>
<dbReference type="EMBL" id="BAABME010014806">
    <property type="protein sequence ID" value="GAA0187518.1"/>
    <property type="molecule type" value="Genomic_DNA"/>
</dbReference>
<name>A0AAV3S0M4_LITER</name>